<gene>
    <name evidence="2" type="ORF">I2492_16100</name>
    <name evidence="1" type="ORF">I2493_15900</name>
</gene>
<dbReference type="AlphaFoldDB" id="A0A9D7FZM8"/>
<proteinExistence type="predicted"/>
<evidence type="ECO:0000313" key="2">
    <source>
        <dbReference type="EMBL" id="MBK5177846.1"/>
    </source>
</evidence>
<keyword evidence="4" id="KW-1185">Reference proteome</keyword>
<dbReference type="EMBL" id="JADRCP010000005">
    <property type="protein sequence ID" value="MBK5177846.1"/>
    <property type="molecule type" value="Genomic_DNA"/>
</dbReference>
<organism evidence="2 3">
    <name type="scientific">Limnobaculum xujianqingii</name>
    <dbReference type="NCBI Taxonomy" id="2738837"/>
    <lineage>
        <taxon>Bacteria</taxon>
        <taxon>Pseudomonadati</taxon>
        <taxon>Pseudomonadota</taxon>
        <taxon>Gammaproteobacteria</taxon>
        <taxon>Enterobacterales</taxon>
        <taxon>Budviciaceae</taxon>
        <taxon>Limnobaculum</taxon>
    </lineage>
</organism>
<evidence type="ECO:0000313" key="1">
    <source>
        <dbReference type="EMBL" id="MBK5074488.1"/>
    </source>
</evidence>
<protein>
    <submittedName>
        <fullName evidence="2">Uncharacterized protein</fullName>
    </submittedName>
</protein>
<evidence type="ECO:0000313" key="4">
    <source>
        <dbReference type="Proteomes" id="UP001296969"/>
    </source>
</evidence>
<reference evidence="2 4" key="1">
    <citation type="submission" date="2020-11" db="EMBL/GenBank/DDBJ databases">
        <title>Insectihabitans protaetiae gen. nov. sp. nov. and Insectihabitans allomyrinae sp. nov., isolated from larvae of Protaetia brevitarsis seulensis and Allomyrina dichotoma, respectively.</title>
        <authorList>
            <person name="Lee S.D."/>
            <person name="Byeon Y.-S."/>
            <person name="Kim S.-M."/>
            <person name="Yang H.L."/>
            <person name="Kim I.S."/>
        </authorList>
    </citation>
    <scope>NUCLEOTIDE SEQUENCE</scope>
    <source>
        <strain evidence="2">CWB-B4</strain>
        <strain evidence="1 4">CWB-B43</strain>
    </source>
</reference>
<dbReference type="Proteomes" id="UP000807542">
    <property type="component" value="Unassembled WGS sequence"/>
</dbReference>
<dbReference type="Proteomes" id="UP001296969">
    <property type="component" value="Unassembled WGS sequence"/>
</dbReference>
<dbReference type="RefSeq" id="WP_228399017.1">
    <property type="nucleotide sequence ID" value="NZ_JADRCP010000005.1"/>
</dbReference>
<dbReference type="EMBL" id="JADRCQ010000005">
    <property type="protein sequence ID" value="MBK5074488.1"/>
    <property type="molecule type" value="Genomic_DNA"/>
</dbReference>
<comment type="caution">
    <text evidence="2">The sequence shown here is derived from an EMBL/GenBank/DDBJ whole genome shotgun (WGS) entry which is preliminary data.</text>
</comment>
<accession>A0A9D7FZM8</accession>
<sequence length="299" mass="34058">MIKVALTPIEHQSRGELVACSWSTAERLIVLEAESIPERINGQFVPSQTDKRSWFVSIYQHGELVLSVPSIESKTNFHYVQMLDDQHILLVGARCHYNHGDPEKNAEVYNLDGQRVRRFTLGDGIEDINVTADSAIWVSYFDEGVFGNYGWGQPLGQYGLVKFDQEGNILWQAEQFDICDCYAVNAESEHSFWFYYYSDFHLVHLNKLQATSYRVPVQGSHAFALCHPYLVMGGGYGKNDNFHVFKFNASSLKETAKLSFTDSDGKSLKQCVYNMRGNRVIAFNQNGIYYTILTPDLCQ</sequence>
<evidence type="ECO:0000313" key="3">
    <source>
        <dbReference type="Proteomes" id="UP000807542"/>
    </source>
</evidence>
<name>A0A9D7FZM8_9GAMM</name>